<dbReference type="Proteomes" id="UP000775547">
    <property type="component" value="Unassembled WGS sequence"/>
</dbReference>
<comment type="caution">
    <text evidence="2">The sequence shown here is derived from an EMBL/GenBank/DDBJ whole genome shotgun (WGS) entry which is preliminary data.</text>
</comment>
<dbReference type="AlphaFoldDB" id="A0A9P7G5L6"/>
<protein>
    <submittedName>
        <fullName evidence="2">Uncharacterized protein</fullName>
    </submittedName>
</protein>
<gene>
    <name evidence="2" type="ORF">DXG03_008722</name>
</gene>
<evidence type="ECO:0000313" key="3">
    <source>
        <dbReference type="Proteomes" id="UP000775547"/>
    </source>
</evidence>
<evidence type="ECO:0000313" key="2">
    <source>
        <dbReference type="EMBL" id="KAG5644304.1"/>
    </source>
</evidence>
<proteinExistence type="predicted"/>
<accession>A0A9P7G5L6</accession>
<organism evidence="2 3">
    <name type="scientific">Asterophora parasitica</name>
    <dbReference type="NCBI Taxonomy" id="117018"/>
    <lineage>
        <taxon>Eukaryota</taxon>
        <taxon>Fungi</taxon>
        <taxon>Dikarya</taxon>
        <taxon>Basidiomycota</taxon>
        <taxon>Agaricomycotina</taxon>
        <taxon>Agaricomycetes</taxon>
        <taxon>Agaricomycetidae</taxon>
        <taxon>Agaricales</taxon>
        <taxon>Tricholomatineae</taxon>
        <taxon>Lyophyllaceae</taxon>
        <taxon>Asterophora</taxon>
    </lineage>
</organism>
<reference evidence="2" key="1">
    <citation type="submission" date="2020-07" db="EMBL/GenBank/DDBJ databases">
        <authorList>
            <person name="Nieuwenhuis M."/>
            <person name="Van De Peppel L.J.J."/>
        </authorList>
    </citation>
    <scope>NUCLEOTIDE SEQUENCE</scope>
    <source>
        <strain evidence="2">AP01</strain>
        <tissue evidence="2">Mycelium</tissue>
    </source>
</reference>
<feature type="region of interest" description="Disordered" evidence="1">
    <location>
        <begin position="132"/>
        <end position="152"/>
    </location>
</feature>
<name>A0A9P7G5L6_9AGAR</name>
<feature type="region of interest" description="Disordered" evidence="1">
    <location>
        <begin position="171"/>
        <end position="203"/>
    </location>
</feature>
<reference evidence="2" key="2">
    <citation type="submission" date="2021-10" db="EMBL/GenBank/DDBJ databases">
        <title>Phylogenomics reveals ancestral predisposition of the termite-cultivated fungus Termitomyces towards a domesticated lifestyle.</title>
        <authorList>
            <person name="Auxier B."/>
            <person name="Grum-Grzhimaylo A."/>
            <person name="Cardenas M.E."/>
            <person name="Lodge J.D."/>
            <person name="Laessoe T."/>
            <person name="Pedersen O."/>
            <person name="Smith M.E."/>
            <person name="Kuyper T.W."/>
            <person name="Franco-Molano E.A."/>
            <person name="Baroni T.J."/>
            <person name="Aanen D.K."/>
        </authorList>
    </citation>
    <scope>NUCLEOTIDE SEQUENCE</scope>
    <source>
        <strain evidence="2">AP01</strain>
        <tissue evidence="2">Mycelium</tissue>
    </source>
</reference>
<dbReference type="EMBL" id="JABCKV010000075">
    <property type="protein sequence ID" value="KAG5644304.1"/>
    <property type="molecule type" value="Genomic_DNA"/>
</dbReference>
<sequence>MPASPVSYKSLSEHLGDLAKGTTIMGKPQRHWPEPRFGFVADHFVGADVSRPPRTSSFDLALNLGARTPEPADKSGENQVPVIIAPRPIVPLTAVRAAFEVRAYAATLPEVFLTPLSATFDDAASDENARISAATRDHSDGNGPAIPEPHMRGKREPFGVLHFDKVSSPFSQRMSADIDTKEPASPGRSDTGSDGSAGGAKGWERMRAKAPPAITTNVLAEQLQSTMLAKVAKEGHDENDVSPNRASLLRILNEGY</sequence>
<dbReference type="OrthoDB" id="3054551at2759"/>
<keyword evidence="3" id="KW-1185">Reference proteome</keyword>
<evidence type="ECO:0000256" key="1">
    <source>
        <dbReference type="SAM" id="MobiDB-lite"/>
    </source>
</evidence>